<feature type="compositionally biased region" description="Low complexity" evidence="7">
    <location>
        <begin position="468"/>
        <end position="490"/>
    </location>
</feature>
<dbReference type="SUPFAM" id="SSF140741">
    <property type="entry name" value="RUN domain-like"/>
    <property type="match status" value="1"/>
</dbReference>
<feature type="compositionally biased region" description="Polar residues" evidence="7">
    <location>
        <begin position="517"/>
        <end position="528"/>
    </location>
</feature>
<feature type="coiled-coil region" evidence="6">
    <location>
        <begin position="629"/>
        <end position="684"/>
    </location>
</feature>
<feature type="compositionally biased region" description="Basic and acidic residues" evidence="7">
    <location>
        <begin position="598"/>
        <end position="613"/>
    </location>
</feature>
<dbReference type="SMART" id="SM00593">
    <property type="entry name" value="RUN"/>
    <property type="match status" value="1"/>
</dbReference>
<keyword evidence="11" id="KW-1185">Reference proteome</keyword>
<reference evidence="11" key="1">
    <citation type="submission" date="2011-02" db="EMBL/GenBank/DDBJ databases">
        <title>The Genome Sequence of Capsaspora owczarzaki ATCC 30864.</title>
        <authorList>
            <person name="Russ C."/>
            <person name="Cuomo C."/>
            <person name="Burger G."/>
            <person name="Gray M.W."/>
            <person name="Holland P.W.H."/>
            <person name="King N."/>
            <person name="Lang F.B.F."/>
            <person name="Roger A.J."/>
            <person name="Ruiz-Trillo I."/>
            <person name="Young S.K."/>
            <person name="Zeng Q."/>
            <person name="Gargeya S."/>
            <person name="Alvarado L."/>
            <person name="Berlin A."/>
            <person name="Chapman S.B."/>
            <person name="Chen Z."/>
            <person name="Freedman E."/>
            <person name="Gellesch M."/>
            <person name="Goldberg J."/>
            <person name="Griggs A."/>
            <person name="Gujja S."/>
            <person name="Heilman E."/>
            <person name="Heiman D."/>
            <person name="Howarth C."/>
            <person name="Mehta T."/>
            <person name="Neiman D."/>
            <person name="Pearson M."/>
            <person name="Roberts A."/>
            <person name="Saif S."/>
            <person name="Shea T."/>
            <person name="Shenoy N."/>
            <person name="Sisk P."/>
            <person name="Stolte C."/>
            <person name="Sykes S."/>
            <person name="White J."/>
            <person name="Yandava C."/>
            <person name="Haas B."/>
            <person name="Nusbaum C."/>
            <person name="Birren B."/>
        </authorList>
    </citation>
    <scope>NUCLEOTIDE SEQUENCE</scope>
    <source>
        <strain evidence="11">ATCC 30864</strain>
    </source>
</reference>
<feature type="compositionally biased region" description="Low complexity" evidence="7">
    <location>
        <begin position="100"/>
        <end position="154"/>
    </location>
</feature>
<dbReference type="EMBL" id="KE346360">
    <property type="protein sequence ID" value="KJE88856.1"/>
    <property type="molecule type" value="Genomic_DNA"/>
</dbReference>
<dbReference type="OrthoDB" id="79871at2759"/>
<dbReference type="SUPFAM" id="SSF57903">
    <property type="entry name" value="FYVE/PHD zinc finger"/>
    <property type="match status" value="1"/>
</dbReference>
<dbReference type="STRING" id="595528.A0A0D2U0U2"/>
<dbReference type="CDD" id="cd15721">
    <property type="entry name" value="FYVE_RUFY1_like"/>
    <property type="match status" value="1"/>
</dbReference>
<dbReference type="PANTHER" id="PTHR45956">
    <property type="entry name" value="RUN AND FYVE DOMAIN-CONTAINING PROTEIN 2-LIKE PROTEIN"/>
    <property type="match status" value="1"/>
</dbReference>
<dbReference type="SMART" id="SM00064">
    <property type="entry name" value="FYVE"/>
    <property type="match status" value="1"/>
</dbReference>
<feature type="compositionally biased region" description="Polar residues" evidence="7">
    <location>
        <begin position="20"/>
        <end position="36"/>
    </location>
</feature>
<evidence type="ECO:0000256" key="3">
    <source>
        <dbReference type="ARBA" id="ARBA00022833"/>
    </source>
</evidence>
<organism evidence="10 11">
    <name type="scientific">Capsaspora owczarzaki (strain ATCC 30864)</name>
    <dbReference type="NCBI Taxonomy" id="595528"/>
    <lineage>
        <taxon>Eukaryota</taxon>
        <taxon>Filasterea</taxon>
        <taxon>Capsaspora</taxon>
    </lineage>
</organism>
<feature type="region of interest" description="Disordered" evidence="7">
    <location>
        <begin position="465"/>
        <end position="528"/>
    </location>
</feature>
<dbReference type="Pfam" id="PF02759">
    <property type="entry name" value="RUN"/>
    <property type="match status" value="1"/>
</dbReference>
<evidence type="ECO:0008006" key="12">
    <source>
        <dbReference type="Google" id="ProtNLM"/>
    </source>
</evidence>
<dbReference type="InterPro" id="IPR037213">
    <property type="entry name" value="Run_dom_sf"/>
</dbReference>
<dbReference type="eggNOG" id="KOG4381">
    <property type="taxonomic scope" value="Eukaryota"/>
</dbReference>
<feature type="region of interest" description="Disordered" evidence="7">
    <location>
        <begin position="1"/>
        <end position="162"/>
    </location>
</feature>
<feature type="region of interest" description="Disordered" evidence="7">
    <location>
        <begin position="594"/>
        <end position="613"/>
    </location>
</feature>
<evidence type="ECO:0000259" key="8">
    <source>
        <dbReference type="PROSITE" id="PS50178"/>
    </source>
</evidence>
<feature type="compositionally biased region" description="Low complexity" evidence="7">
    <location>
        <begin position="67"/>
        <end position="90"/>
    </location>
</feature>
<dbReference type="InterPro" id="IPR000306">
    <property type="entry name" value="Znf_FYVE"/>
</dbReference>
<dbReference type="Gene3D" id="3.30.40.10">
    <property type="entry name" value="Zinc/RING finger domain, C3HC4 (zinc finger)"/>
    <property type="match status" value="1"/>
</dbReference>
<accession>A0A0D2U0U2</accession>
<name>A0A0D2U0U2_CAPO3</name>
<evidence type="ECO:0000256" key="6">
    <source>
        <dbReference type="SAM" id="Coils"/>
    </source>
</evidence>
<gene>
    <name evidence="10" type="ORF">CAOG_000432</name>
</gene>
<feature type="domain" description="RUN" evidence="9">
    <location>
        <begin position="307"/>
        <end position="439"/>
    </location>
</feature>
<dbReference type="AlphaFoldDB" id="A0A0D2U0U2"/>
<dbReference type="PROSITE" id="PS50826">
    <property type="entry name" value="RUN"/>
    <property type="match status" value="1"/>
</dbReference>
<evidence type="ECO:0000256" key="1">
    <source>
        <dbReference type="ARBA" id="ARBA00022723"/>
    </source>
</evidence>
<keyword evidence="4 6" id="KW-0175">Coiled coil</keyword>
<dbReference type="CDD" id="cd17681">
    <property type="entry name" value="RUN_RUFY1_like"/>
    <property type="match status" value="1"/>
</dbReference>
<protein>
    <recommendedName>
        <fullName evidence="12">RUN and FYVE domain-containing protein 1</fullName>
    </recommendedName>
</protein>
<dbReference type="PhylomeDB" id="A0A0D2U0U2"/>
<feature type="domain" description="FYVE-type" evidence="8">
    <location>
        <begin position="864"/>
        <end position="922"/>
    </location>
</feature>
<dbReference type="InterPro" id="IPR047335">
    <property type="entry name" value="RUFY1-3"/>
</dbReference>
<dbReference type="PANTHER" id="PTHR45956:SF6">
    <property type="entry name" value="RUN DOMAIN-CONTAINING PROTEIN"/>
    <property type="match status" value="1"/>
</dbReference>
<dbReference type="OMA" id="THCKQCK"/>
<dbReference type="Pfam" id="PF01363">
    <property type="entry name" value="FYVE"/>
    <property type="match status" value="1"/>
</dbReference>
<dbReference type="InterPro" id="IPR013083">
    <property type="entry name" value="Znf_RING/FYVE/PHD"/>
</dbReference>
<evidence type="ECO:0000259" key="9">
    <source>
        <dbReference type="PROSITE" id="PS50826"/>
    </source>
</evidence>
<evidence type="ECO:0000256" key="5">
    <source>
        <dbReference type="PROSITE-ProRule" id="PRU00091"/>
    </source>
</evidence>
<dbReference type="InterPro" id="IPR004012">
    <property type="entry name" value="Run_dom"/>
</dbReference>
<dbReference type="PROSITE" id="PS50178">
    <property type="entry name" value="ZF_FYVE"/>
    <property type="match status" value="1"/>
</dbReference>
<dbReference type="InterPro" id="IPR011011">
    <property type="entry name" value="Znf_FYVE_PHD"/>
</dbReference>
<feature type="coiled-coil region" evidence="6">
    <location>
        <begin position="727"/>
        <end position="831"/>
    </location>
</feature>
<keyword evidence="3" id="KW-0862">Zinc</keyword>
<sequence>MSSSTGIESNDDAVLVSGPNAPTDTPSISVSPNGSDNGIGIGSEPAEEAQTEAEEQLSAPSQPTAPASNTSVAESPSSSSSSSADTALGSQPIDPLTKSAAEQQQQQQQQLASAALTQQHQQQRAPAVDAAPFADASWAPSSRSTTAAAVSSPTKLAEGKNQSVRDAAAAAAPGSAGPAAGPLSALTSLSVDFGSLFSFGSKLSSAAPAAAGAAPTASASLSTSPAIVVAPSSTAASGHTPPLPTTSTAGTPAWPNTAAGGAPGTQKPAVSSIPAYRLIERRNLFIVLKFTIKRLIESTVGFGKPVDETHEPLQQMCAVLEHILHHGLKVKRSLLGDRRDPFGCIEALEKTFPLSATAINNIRGMSSIKTQTGKVRAWLRQSLMEKRLSEYFRAMIENRPVLWEWYDDYALVCSDEANVICGLLVSINVIDFNIFFRGEELDALPSVIDYGRHMKEASAALLERTHAGSDASGRGRSASRTSISSNRTSTVDLEDDADNGRVRSLSTLSDHPPVVVTGSSEPSSASQSTIARLLDQKNFLEETLRNMELGLSDTSSKLQTAQSERSELAVQLQAAGKANLALKQEMERLQKEFAAASDSHKRQDDHAKADMTLERETYRKTNADLDLMYNAIKKQLEAEIRQRQAVDKELQNEAQRRSDGEQQIVNLLAQLQDSRDTIDALRQQLSDVKGFNLEMLETVKSAKEEVSLRTSELAVMAENAWSKTQTAERLTAQHDALANEHQLLTQECARVSQRLAEVEEHVVAANTDLTIEKQWREAMQTDLEREKSARAKAESTLVKTQSQMAALDVQVAGLLAEKAELMRKLQEQESALIDLGGALSKSAVKIDNLAQIQESIRTKTWDEDSEVKNCRRCNNAFSMARRRHHCRNCGGIFCQDCSNSKIPLMNSAKAKRVCDECHTLLLQQYTAR</sequence>
<evidence type="ECO:0000256" key="2">
    <source>
        <dbReference type="ARBA" id="ARBA00022771"/>
    </source>
</evidence>
<dbReference type="InParanoid" id="A0A0D2U0U2"/>
<dbReference type="Gene3D" id="1.20.58.900">
    <property type="match status" value="1"/>
</dbReference>
<feature type="compositionally biased region" description="Acidic residues" evidence="7">
    <location>
        <begin position="45"/>
        <end position="55"/>
    </location>
</feature>
<dbReference type="Proteomes" id="UP000008743">
    <property type="component" value="Unassembled WGS sequence"/>
</dbReference>
<dbReference type="RefSeq" id="XP_004365303.1">
    <property type="nucleotide sequence ID" value="XM_004365246.2"/>
</dbReference>
<evidence type="ECO:0000256" key="7">
    <source>
        <dbReference type="SAM" id="MobiDB-lite"/>
    </source>
</evidence>
<keyword evidence="1" id="KW-0479">Metal-binding</keyword>
<evidence type="ECO:0000313" key="11">
    <source>
        <dbReference type="Proteomes" id="UP000008743"/>
    </source>
</evidence>
<dbReference type="GO" id="GO:0008270">
    <property type="term" value="F:zinc ion binding"/>
    <property type="evidence" value="ECO:0007669"/>
    <property type="project" value="UniProtKB-KW"/>
</dbReference>
<evidence type="ECO:0000256" key="4">
    <source>
        <dbReference type="ARBA" id="ARBA00023054"/>
    </source>
</evidence>
<proteinExistence type="predicted"/>
<evidence type="ECO:0000313" key="10">
    <source>
        <dbReference type="EMBL" id="KJE88856.1"/>
    </source>
</evidence>
<feature type="region of interest" description="Disordered" evidence="7">
    <location>
        <begin position="232"/>
        <end position="269"/>
    </location>
</feature>
<dbReference type="InterPro" id="IPR017455">
    <property type="entry name" value="Znf_FYVE-rel"/>
</dbReference>
<keyword evidence="2 5" id="KW-0863">Zinc-finger</keyword>